<gene>
    <name evidence="12" type="ORF">PAPYR_1395</name>
</gene>
<accession>A0ABQ8USW6</accession>
<evidence type="ECO:0000256" key="1">
    <source>
        <dbReference type="ARBA" id="ARBA00004389"/>
    </source>
</evidence>
<evidence type="ECO:0000256" key="11">
    <source>
        <dbReference type="SAM" id="Phobius"/>
    </source>
</evidence>
<dbReference type="InterPro" id="IPR019009">
    <property type="entry name" value="SRP_receptor_beta_su"/>
</dbReference>
<organism evidence="12 13">
    <name type="scientific">Paratrimastix pyriformis</name>
    <dbReference type="NCBI Taxonomy" id="342808"/>
    <lineage>
        <taxon>Eukaryota</taxon>
        <taxon>Metamonada</taxon>
        <taxon>Preaxostyla</taxon>
        <taxon>Paratrimastigidae</taxon>
        <taxon>Paratrimastix</taxon>
    </lineage>
</organism>
<dbReference type="NCBIfam" id="TIGR00231">
    <property type="entry name" value="small_GTP"/>
    <property type="match status" value="1"/>
</dbReference>
<dbReference type="InterPro" id="IPR005225">
    <property type="entry name" value="Small_GTP-bd"/>
</dbReference>
<evidence type="ECO:0000256" key="6">
    <source>
        <dbReference type="ARBA" id="ARBA00022824"/>
    </source>
</evidence>
<evidence type="ECO:0000256" key="5">
    <source>
        <dbReference type="ARBA" id="ARBA00022741"/>
    </source>
</evidence>
<proteinExistence type="inferred from homology"/>
<reference evidence="12" key="1">
    <citation type="journal article" date="2022" name="bioRxiv">
        <title>Genomics of Preaxostyla Flagellates Illuminates Evolutionary Transitions and the Path Towards Mitochondrial Loss.</title>
        <authorList>
            <person name="Novak L.V.F."/>
            <person name="Treitli S.C."/>
            <person name="Pyrih J."/>
            <person name="Halakuc P."/>
            <person name="Pipaliya S.V."/>
            <person name="Vacek V."/>
            <person name="Brzon O."/>
            <person name="Soukal P."/>
            <person name="Eme L."/>
            <person name="Dacks J.B."/>
            <person name="Karnkowska A."/>
            <person name="Elias M."/>
            <person name="Hampl V."/>
        </authorList>
    </citation>
    <scope>NUCLEOTIDE SEQUENCE</scope>
    <source>
        <strain evidence="12">RCP-MX</strain>
    </source>
</reference>
<dbReference type="EMBL" id="JAPMOS010000004">
    <property type="protein sequence ID" value="KAJ4462209.1"/>
    <property type="molecule type" value="Genomic_DNA"/>
</dbReference>
<evidence type="ECO:0000256" key="2">
    <source>
        <dbReference type="ARBA" id="ARBA00005619"/>
    </source>
</evidence>
<dbReference type="Pfam" id="PF09439">
    <property type="entry name" value="SRPRB"/>
    <property type="match status" value="1"/>
</dbReference>
<keyword evidence="9 11" id="KW-0472">Membrane</keyword>
<comment type="subcellular location">
    <subcellularLocation>
        <location evidence="1">Endoplasmic reticulum membrane</location>
        <topology evidence="1">Single-pass membrane protein</topology>
    </subcellularLocation>
</comment>
<keyword evidence="5" id="KW-0547">Nucleotide-binding</keyword>
<keyword evidence="4 11" id="KW-0812">Transmembrane</keyword>
<keyword evidence="6" id="KW-0256">Endoplasmic reticulum</keyword>
<evidence type="ECO:0000256" key="9">
    <source>
        <dbReference type="ARBA" id="ARBA00023136"/>
    </source>
</evidence>
<evidence type="ECO:0000256" key="7">
    <source>
        <dbReference type="ARBA" id="ARBA00022989"/>
    </source>
</evidence>
<keyword evidence="8" id="KW-0342">GTP-binding</keyword>
<comment type="caution">
    <text evidence="12">The sequence shown here is derived from an EMBL/GenBank/DDBJ whole genome shotgun (WGS) entry which is preliminary data.</text>
</comment>
<keyword evidence="10 12" id="KW-0675">Receptor</keyword>
<evidence type="ECO:0000313" key="13">
    <source>
        <dbReference type="Proteomes" id="UP001141327"/>
    </source>
</evidence>
<keyword evidence="13" id="KW-1185">Reference proteome</keyword>
<evidence type="ECO:0000256" key="4">
    <source>
        <dbReference type="ARBA" id="ARBA00022692"/>
    </source>
</evidence>
<dbReference type="Gene3D" id="3.40.50.300">
    <property type="entry name" value="P-loop containing nucleotide triphosphate hydrolases"/>
    <property type="match status" value="1"/>
</dbReference>
<feature type="transmembrane region" description="Helical" evidence="11">
    <location>
        <begin position="6"/>
        <end position="23"/>
    </location>
</feature>
<dbReference type="SUPFAM" id="SSF52540">
    <property type="entry name" value="P-loop containing nucleoside triphosphate hydrolases"/>
    <property type="match status" value="1"/>
</dbReference>
<evidence type="ECO:0000256" key="3">
    <source>
        <dbReference type="ARBA" id="ARBA00020256"/>
    </source>
</evidence>
<protein>
    <recommendedName>
        <fullName evidence="3">Signal recognition particle receptor subunit beta</fullName>
    </recommendedName>
</protein>
<name>A0ABQ8USW6_9EUKA</name>
<evidence type="ECO:0000256" key="10">
    <source>
        <dbReference type="ARBA" id="ARBA00023170"/>
    </source>
</evidence>
<sequence length="262" mass="28754">MLLNGTIGGIISLCAIVITFILLRWRKKNVGNRVAFVGLSDSGKTVLFHQLRLGKPWPTQMSMRESEDDILVTDPRGKPLSLHILDMPGHSRLFYRVKEVLPTVRGVLFVVDAASFGENKQAVAEYLYDVLANPHVSKNRVPVVLVLNKTDEVARRKEGANENAALTEKEGEELVEHMSTQLANEIDLLRRTRAGSHGSMSDLSGSRAAGAAAAASDFVFLGDQKHSFAFSQLANPIRFCCASAQRGEADQVQKALSWIATR</sequence>
<dbReference type="Proteomes" id="UP001141327">
    <property type="component" value="Unassembled WGS sequence"/>
</dbReference>
<evidence type="ECO:0000256" key="8">
    <source>
        <dbReference type="ARBA" id="ARBA00023134"/>
    </source>
</evidence>
<evidence type="ECO:0000313" key="12">
    <source>
        <dbReference type="EMBL" id="KAJ4462209.1"/>
    </source>
</evidence>
<keyword evidence="7 11" id="KW-1133">Transmembrane helix</keyword>
<comment type="similarity">
    <text evidence="2">Belongs to the SRP receptor beta subunit family.</text>
</comment>
<dbReference type="InterPro" id="IPR027417">
    <property type="entry name" value="P-loop_NTPase"/>
</dbReference>